<evidence type="ECO:0000256" key="4">
    <source>
        <dbReference type="PROSITE-ProRule" id="PRU00335"/>
    </source>
</evidence>
<proteinExistence type="predicted"/>
<dbReference type="Gene3D" id="1.10.357.10">
    <property type="entry name" value="Tetracycline Repressor, domain 2"/>
    <property type="match status" value="1"/>
</dbReference>
<feature type="domain" description="HTH tetR-type" evidence="6">
    <location>
        <begin position="24"/>
        <end position="83"/>
    </location>
</feature>
<evidence type="ECO:0000259" key="6">
    <source>
        <dbReference type="PROSITE" id="PS50977"/>
    </source>
</evidence>
<dbReference type="SUPFAM" id="SSF48498">
    <property type="entry name" value="Tetracyclin repressor-like, C-terminal domain"/>
    <property type="match status" value="1"/>
</dbReference>
<dbReference type="GO" id="GO:0000976">
    <property type="term" value="F:transcription cis-regulatory region binding"/>
    <property type="evidence" value="ECO:0007669"/>
    <property type="project" value="TreeGrafter"/>
</dbReference>
<dbReference type="PROSITE" id="PS50977">
    <property type="entry name" value="HTH_TETR_2"/>
    <property type="match status" value="1"/>
</dbReference>
<sequence length="305" mass="32696">MVVKSGQSGRTRDGRRERWRTHRAARRAEFVDAALRAFARHGPELRVEQVAAEAGVSKPVLYRHFEDKAGLQDAIHERGAELLVTRLAPALDDTASPRDRIRAAVRGYLSLIEEQPNLYWFIRRTQPGGAEAGDSGVEAGKSVIAATLAHAFDEYLFAFGITERAAAPMAHAIVGMVQSTAEWWTTDPRSDRAEVEEHLVGFIWSLIDGVLRRHGVQLDPEVAVNAPDIQATRAAAPPRSAAAGSAPSASFPAPPAAPAAPTSAEPSGPDEGDPSCPTPPSPRRTSPPGSTARSSRTRDTAARRG</sequence>
<dbReference type="InterPro" id="IPR050109">
    <property type="entry name" value="HTH-type_TetR-like_transc_reg"/>
</dbReference>
<dbReference type="SUPFAM" id="SSF46689">
    <property type="entry name" value="Homeodomain-like"/>
    <property type="match status" value="1"/>
</dbReference>
<dbReference type="AlphaFoldDB" id="A0A0B5ENX4"/>
<evidence type="ECO:0000256" key="5">
    <source>
        <dbReference type="SAM" id="MobiDB-lite"/>
    </source>
</evidence>
<reference evidence="7 8" key="1">
    <citation type="submission" date="2015-01" db="EMBL/GenBank/DDBJ databases">
        <title>Enhanced salinomycin production by adjusting the supply of polyketide extender units in Streptomyce albus DSM 41398.</title>
        <authorList>
            <person name="Lu C."/>
        </authorList>
    </citation>
    <scope>NUCLEOTIDE SEQUENCE [LARGE SCALE GENOMIC DNA]</scope>
    <source>
        <strain evidence="8">ATCC 21838 / DSM 41398 / FERM P-419 / JCM 4703 / NBRC 107858</strain>
    </source>
</reference>
<dbReference type="PRINTS" id="PR00455">
    <property type="entry name" value="HTHTETR"/>
</dbReference>
<feature type="compositionally biased region" description="Low complexity" evidence="5">
    <location>
        <begin position="233"/>
        <end position="251"/>
    </location>
</feature>
<feature type="region of interest" description="Disordered" evidence="5">
    <location>
        <begin position="233"/>
        <end position="305"/>
    </location>
</feature>
<dbReference type="InterPro" id="IPR001647">
    <property type="entry name" value="HTH_TetR"/>
</dbReference>
<feature type="compositionally biased region" description="Low complexity" evidence="5">
    <location>
        <begin position="283"/>
        <end position="294"/>
    </location>
</feature>
<evidence type="ECO:0000313" key="8">
    <source>
        <dbReference type="Proteomes" id="UP000031523"/>
    </source>
</evidence>
<feature type="DNA-binding region" description="H-T-H motif" evidence="4">
    <location>
        <begin position="46"/>
        <end position="65"/>
    </location>
</feature>
<dbReference type="EMBL" id="CP010519">
    <property type="protein sequence ID" value="AJE81000.1"/>
    <property type="molecule type" value="Genomic_DNA"/>
</dbReference>
<keyword evidence="3" id="KW-0804">Transcription</keyword>
<dbReference type="Pfam" id="PF00440">
    <property type="entry name" value="TetR_N"/>
    <property type="match status" value="1"/>
</dbReference>
<protein>
    <submittedName>
        <fullName evidence="7">Transcriptional regulator</fullName>
    </submittedName>
</protein>
<gene>
    <name evidence="7" type="ORF">SLNWT_0624</name>
</gene>
<dbReference type="InterPro" id="IPR045823">
    <property type="entry name" value="TetR_C_32"/>
</dbReference>
<feature type="region of interest" description="Disordered" evidence="5">
    <location>
        <begin position="1"/>
        <end position="20"/>
    </location>
</feature>
<evidence type="ECO:0000313" key="7">
    <source>
        <dbReference type="EMBL" id="AJE81000.1"/>
    </source>
</evidence>
<feature type="compositionally biased region" description="Basic and acidic residues" evidence="5">
    <location>
        <begin position="296"/>
        <end position="305"/>
    </location>
</feature>
<keyword evidence="2 4" id="KW-0238">DNA-binding</keyword>
<evidence type="ECO:0000256" key="1">
    <source>
        <dbReference type="ARBA" id="ARBA00023015"/>
    </source>
</evidence>
<dbReference type="KEGG" id="sals:SLNWT_0624"/>
<dbReference type="InterPro" id="IPR009057">
    <property type="entry name" value="Homeodomain-like_sf"/>
</dbReference>
<dbReference type="PANTHER" id="PTHR30055">
    <property type="entry name" value="HTH-TYPE TRANSCRIPTIONAL REGULATOR RUTR"/>
    <property type="match status" value="1"/>
</dbReference>
<organism evidence="7 8">
    <name type="scientific">Streptomyces albus (strain ATCC 21838 / DSM 41398 / FERM P-419 / JCM 4703 / NBRC 107858)</name>
    <dbReference type="NCBI Taxonomy" id="1081613"/>
    <lineage>
        <taxon>Bacteria</taxon>
        <taxon>Bacillati</taxon>
        <taxon>Actinomycetota</taxon>
        <taxon>Actinomycetes</taxon>
        <taxon>Kitasatosporales</taxon>
        <taxon>Streptomycetaceae</taxon>
        <taxon>Streptomyces</taxon>
    </lineage>
</organism>
<keyword evidence="8" id="KW-1185">Reference proteome</keyword>
<dbReference type="PANTHER" id="PTHR30055:SF234">
    <property type="entry name" value="HTH-TYPE TRANSCRIPTIONAL REGULATOR BETI"/>
    <property type="match status" value="1"/>
</dbReference>
<dbReference type="GO" id="GO:0003700">
    <property type="term" value="F:DNA-binding transcription factor activity"/>
    <property type="evidence" value="ECO:0007669"/>
    <property type="project" value="TreeGrafter"/>
</dbReference>
<dbReference type="InterPro" id="IPR036271">
    <property type="entry name" value="Tet_transcr_reg_TetR-rel_C_sf"/>
</dbReference>
<evidence type="ECO:0000256" key="2">
    <source>
        <dbReference type="ARBA" id="ARBA00023125"/>
    </source>
</evidence>
<dbReference type="Proteomes" id="UP000031523">
    <property type="component" value="Chromosome"/>
</dbReference>
<accession>A0A0B5ENX4</accession>
<dbReference type="Pfam" id="PF19344">
    <property type="entry name" value="TetR_C_32"/>
    <property type="match status" value="1"/>
</dbReference>
<name>A0A0B5ENX4_STRA4</name>
<evidence type="ECO:0000256" key="3">
    <source>
        <dbReference type="ARBA" id="ARBA00023163"/>
    </source>
</evidence>
<keyword evidence="1" id="KW-0805">Transcription regulation</keyword>